<dbReference type="GO" id="GO:0006281">
    <property type="term" value="P:DNA repair"/>
    <property type="evidence" value="ECO:0007669"/>
    <property type="project" value="UniProtKB-ARBA"/>
</dbReference>
<evidence type="ECO:0000313" key="6">
    <source>
        <dbReference type="EMBL" id="CAG9789630.1"/>
    </source>
</evidence>
<dbReference type="PANTHER" id="PTHR39953:SF1">
    <property type="entry name" value="RE54151P"/>
    <property type="match status" value="1"/>
</dbReference>
<evidence type="ECO:0000256" key="5">
    <source>
        <dbReference type="SAM" id="MobiDB-lite"/>
    </source>
</evidence>
<dbReference type="PANTHER" id="PTHR39953">
    <property type="entry name" value="RE54151P"/>
    <property type="match status" value="1"/>
</dbReference>
<feature type="compositionally biased region" description="Polar residues" evidence="5">
    <location>
        <begin position="9"/>
        <end position="44"/>
    </location>
</feature>
<keyword evidence="7" id="KW-1185">Reference proteome</keyword>
<dbReference type="InterPro" id="IPR034720">
    <property type="entry name" value="Viral_alk_exo"/>
</dbReference>
<reference evidence="6" key="1">
    <citation type="submission" date="2021-12" db="EMBL/GenBank/DDBJ databases">
        <authorList>
            <person name="King R."/>
        </authorList>
    </citation>
    <scope>NUCLEOTIDE SEQUENCE</scope>
</reference>
<organism evidence="6 7">
    <name type="scientific">Diatraea saccharalis</name>
    <name type="common">sugarcane borer</name>
    <dbReference type="NCBI Taxonomy" id="40085"/>
    <lineage>
        <taxon>Eukaryota</taxon>
        <taxon>Metazoa</taxon>
        <taxon>Ecdysozoa</taxon>
        <taxon>Arthropoda</taxon>
        <taxon>Hexapoda</taxon>
        <taxon>Insecta</taxon>
        <taxon>Pterygota</taxon>
        <taxon>Neoptera</taxon>
        <taxon>Endopterygota</taxon>
        <taxon>Lepidoptera</taxon>
        <taxon>Glossata</taxon>
        <taxon>Ditrysia</taxon>
        <taxon>Pyraloidea</taxon>
        <taxon>Crambidae</taxon>
        <taxon>Crambinae</taxon>
        <taxon>Diatraea</taxon>
    </lineage>
</organism>
<keyword evidence="2" id="KW-0255">Endonuclease</keyword>
<keyword evidence="1" id="KW-0540">Nuclease</keyword>
<sequence>MASLDNMIPSENSDMSWHQASSNTLQGEQTAHADNSNSSQRPWSQNVNTISEYFTEQNIEMIEENTRTQYKNKLWHKLRYGRVTALKTYEVSKCHTVDGSLIAMIMGVKIPDKKAMRRGRDLESQVKVIVEKTLGEKVTKRYCIIVTPTQASDSTTSVQPNRTTIARDAPTLAQSNSQTKRPTRARDGPTLVQPNIQITRPTRARDGSTLKDIISSDGETRQVLSEIRNELKIRNIQNNIKNRRLHRESAGCHMRLRHESVVFRRLSGAVVWCDCVRDVALVSRKISQETEQ</sequence>
<dbReference type="GO" id="GO:0004527">
    <property type="term" value="F:exonuclease activity"/>
    <property type="evidence" value="ECO:0007669"/>
    <property type="project" value="UniProtKB-KW"/>
</dbReference>
<feature type="region of interest" description="Disordered" evidence="5">
    <location>
        <begin position="1"/>
        <end position="44"/>
    </location>
</feature>
<evidence type="ECO:0000256" key="2">
    <source>
        <dbReference type="ARBA" id="ARBA00022759"/>
    </source>
</evidence>
<dbReference type="SUPFAM" id="SSF52980">
    <property type="entry name" value="Restriction endonuclease-like"/>
    <property type="match status" value="1"/>
</dbReference>
<dbReference type="GO" id="GO:0004519">
    <property type="term" value="F:endonuclease activity"/>
    <property type="evidence" value="ECO:0007669"/>
    <property type="project" value="UniProtKB-KW"/>
</dbReference>
<proteinExistence type="predicted"/>
<evidence type="ECO:0000256" key="1">
    <source>
        <dbReference type="ARBA" id="ARBA00022722"/>
    </source>
</evidence>
<dbReference type="OrthoDB" id="261614at2759"/>
<name>A0A9N9R4W4_9NEOP</name>
<dbReference type="AlphaFoldDB" id="A0A9N9R4W4"/>
<keyword evidence="3" id="KW-0378">Hydrolase</keyword>
<evidence type="ECO:0000313" key="7">
    <source>
        <dbReference type="Proteomes" id="UP001153714"/>
    </source>
</evidence>
<dbReference type="Proteomes" id="UP001153714">
    <property type="component" value="Chromosome 20"/>
</dbReference>
<dbReference type="EMBL" id="OU893351">
    <property type="protein sequence ID" value="CAG9789630.1"/>
    <property type="molecule type" value="Genomic_DNA"/>
</dbReference>
<reference evidence="6" key="2">
    <citation type="submission" date="2022-10" db="EMBL/GenBank/DDBJ databases">
        <authorList>
            <consortium name="ENA_rothamsted_submissions"/>
            <consortium name="culmorum"/>
            <person name="King R."/>
        </authorList>
    </citation>
    <scope>NUCLEOTIDE SEQUENCE</scope>
</reference>
<keyword evidence="4" id="KW-0269">Exonuclease</keyword>
<dbReference type="InterPro" id="IPR011335">
    <property type="entry name" value="Restrct_endonuc-II-like"/>
</dbReference>
<gene>
    <name evidence="6" type="ORF">DIATSA_LOCUS7349</name>
</gene>
<dbReference type="InterPro" id="IPR011604">
    <property type="entry name" value="PDDEXK-like_dom_sf"/>
</dbReference>
<accession>A0A9N9R4W4</accession>
<evidence type="ECO:0000256" key="4">
    <source>
        <dbReference type="ARBA" id="ARBA00022839"/>
    </source>
</evidence>
<feature type="region of interest" description="Disordered" evidence="5">
    <location>
        <begin position="171"/>
        <end position="190"/>
    </location>
</feature>
<dbReference type="Pfam" id="PF01771">
    <property type="entry name" value="Viral_alk_exo"/>
    <property type="match status" value="1"/>
</dbReference>
<protein>
    <submittedName>
        <fullName evidence="6">Uncharacterized protein</fullName>
    </submittedName>
</protein>
<dbReference type="Gene3D" id="3.90.320.10">
    <property type="match status" value="1"/>
</dbReference>
<evidence type="ECO:0000256" key="3">
    <source>
        <dbReference type="ARBA" id="ARBA00022801"/>
    </source>
</evidence>